<keyword evidence="2" id="KW-0802">TPR repeat</keyword>
<dbReference type="PROSITE" id="PS50293">
    <property type="entry name" value="TPR_REGION"/>
    <property type="match status" value="1"/>
</dbReference>
<keyword evidence="5" id="KW-1185">Reference proteome</keyword>
<name>A0ABU4Y3B7_9HYPH</name>
<dbReference type="InterPro" id="IPR026634">
    <property type="entry name" value="TPST-like"/>
</dbReference>
<dbReference type="RefSeq" id="WP_320289412.1">
    <property type="nucleotide sequence ID" value="NZ_JAVIIW010000028.1"/>
</dbReference>
<reference evidence="4 5" key="1">
    <citation type="submission" date="2023-08" db="EMBL/GenBank/DDBJ databases">
        <title>Implementing the SeqCode for naming new Mesorhizobium species isolated from Vachellia karroo root nodules.</title>
        <authorList>
            <person name="Van Lill M."/>
        </authorList>
    </citation>
    <scope>NUCLEOTIDE SEQUENCE [LARGE SCALE GENOMIC DNA]</scope>
    <source>
        <strain evidence="4 5">VK24D</strain>
    </source>
</reference>
<evidence type="ECO:0000256" key="2">
    <source>
        <dbReference type="PROSITE-ProRule" id="PRU00339"/>
    </source>
</evidence>
<evidence type="ECO:0000256" key="1">
    <source>
        <dbReference type="ARBA" id="ARBA00022679"/>
    </source>
</evidence>
<dbReference type="Gene3D" id="3.40.50.300">
    <property type="entry name" value="P-loop containing nucleotide triphosphate hydrolases"/>
    <property type="match status" value="1"/>
</dbReference>
<proteinExistence type="predicted"/>
<organism evidence="4 5">
    <name type="scientific">Mesorhizobium album</name>
    <dbReference type="NCBI Taxonomy" id="3072314"/>
    <lineage>
        <taxon>Bacteria</taxon>
        <taxon>Pseudomonadati</taxon>
        <taxon>Pseudomonadota</taxon>
        <taxon>Alphaproteobacteria</taxon>
        <taxon>Hyphomicrobiales</taxon>
        <taxon>Phyllobacteriaceae</taxon>
        <taxon>Mesorhizobium</taxon>
    </lineage>
</organism>
<gene>
    <name evidence="4" type="ORF">RFN28_22475</name>
</gene>
<dbReference type="SUPFAM" id="SSF52540">
    <property type="entry name" value="P-loop containing nucleoside triphosphate hydrolases"/>
    <property type="match status" value="1"/>
</dbReference>
<comment type="caution">
    <text evidence="4">The sequence shown here is derived from an EMBL/GenBank/DDBJ whole genome shotgun (WGS) entry which is preliminary data.</text>
</comment>
<dbReference type="Pfam" id="PF13432">
    <property type="entry name" value="TPR_16"/>
    <property type="match status" value="2"/>
</dbReference>
<dbReference type="SUPFAM" id="SSF48452">
    <property type="entry name" value="TPR-like"/>
    <property type="match status" value="1"/>
</dbReference>
<evidence type="ECO:0000256" key="3">
    <source>
        <dbReference type="SAM" id="MobiDB-lite"/>
    </source>
</evidence>
<evidence type="ECO:0000313" key="5">
    <source>
        <dbReference type="Proteomes" id="UP001287059"/>
    </source>
</evidence>
<dbReference type="PANTHER" id="PTHR12788">
    <property type="entry name" value="PROTEIN-TYROSINE SULFOTRANSFERASE 2"/>
    <property type="match status" value="1"/>
</dbReference>
<sequence>MSNRLPPAWAKHLKTKPSAKAVSPRAVQPKAPPKAGPTRSQADDMLLRQALEFQKAERLPEAEELCLKVLARTPNHPLAFYILGTLGLGYDDEKALRYFARAVAEEPQNPYYHLSLGETYLKLSEFTPAIRHFQHALDLKPDLVEGLCALGNAYNAFDKGEMALPLFEKALKVDRDHPLARIGLPQALASLGRMDEAAVHLKESIERRIAVPAAYNALVLTRKFAEEPPELAAILTELRNPDHGPEGAAALHHAAGKVLNDLRRYKEAMDHFKQGNQARGQKFDLGSYRRWVDAMIEIFTPELVASMAAHGNPSEVPVFIVGMPRSGTTLTEQICASHPDVHGAGELSKLRRIANAIGLKDGSKASLGKSVATITPDLSRALAAEHLSYLRERSPAALRIVDKMPHNFELIGLIGILFPNARIIHCRRDAIDNCISCFVLQFSEAHSYSADLETLGLYYREYDRLMRHWSKVLPGRIFENQYETLIEDQEEQSRRLLDHLGLPWDDACLRFFDRDASVNTYSRWQVRQPIYKSSVKRWKNYESEIQPLIESLGDLAEV</sequence>
<dbReference type="EMBL" id="JAVIIW010000028">
    <property type="protein sequence ID" value="MDX8481206.1"/>
    <property type="molecule type" value="Genomic_DNA"/>
</dbReference>
<dbReference type="InterPro" id="IPR011990">
    <property type="entry name" value="TPR-like_helical_dom_sf"/>
</dbReference>
<accession>A0ABU4Y3B7</accession>
<feature type="region of interest" description="Disordered" evidence="3">
    <location>
        <begin position="1"/>
        <end position="40"/>
    </location>
</feature>
<evidence type="ECO:0000313" key="4">
    <source>
        <dbReference type="EMBL" id="MDX8481206.1"/>
    </source>
</evidence>
<keyword evidence="1" id="KW-0808">Transferase</keyword>
<dbReference type="Pfam" id="PF13469">
    <property type="entry name" value="Sulfotransfer_3"/>
    <property type="match status" value="1"/>
</dbReference>
<dbReference type="PROSITE" id="PS50005">
    <property type="entry name" value="TPR"/>
    <property type="match status" value="2"/>
</dbReference>
<dbReference type="InterPro" id="IPR027417">
    <property type="entry name" value="P-loop_NTPase"/>
</dbReference>
<dbReference type="Proteomes" id="UP001287059">
    <property type="component" value="Unassembled WGS sequence"/>
</dbReference>
<protein>
    <submittedName>
        <fullName evidence="4">Sulfotransferase</fullName>
    </submittedName>
</protein>
<feature type="repeat" description="TPR" evidence="2">
    <location>
        <begin position="110"/>
        <end position="143"/>
    </location>
</feature>
<feature type="repeat" description="TPR" evidence="2">
    <location>
        <begin position="144"/>
        <end position="177"/>
    </location>
</feature>
<dbReference type="InterPro" id="IPR019734">
    <property type="entry name" value="TPR_rpt"/>
</dbReference>
<dbReference type="Gene3D" id="1.25.40.10">
    <property type="entry name" value="Tetratricopeptide repeat domain"/>
    <property type="match status" value="1"/>
</dbReference>
<dbReference type="SMART" id="SM00028">
    <property type="entry name" value="TPR"/>
    <property type="match status" value="5"/>
</dbReference>
<dbReference type="PANTHER" id="PTHR12788:SF10">
    <property type="entry name" value="PROTEIN-TYROSINE SULFOTRANSFERASE"/>
    <property type="match status" value="1"/>
</dbReference>